<dbReference type="GO" id="GO:0009055">
    <property type="term" value="F:electron transfer activity"/>
    <property type="evidence" value="ECO:0007669"/>
    <property type="project" value="InterPro"/>
</dbReference>
<accession>A0A2I0L7F6</accession>
<dbReference type="InterPro" id="IPR008972">
    <property type="entry name" value="Cupredoxin"/>
</dbReference>
<gene>
    <name evidence="3" type="ORF">CRG98_003029</name>
</gene>
<dbReference type="GO" id="GO:0005886">
    <property type="term" value="C:plasma membrane"/>
    <property type="evidence" value="ECO:0007669"/>
    <property type="project" value="TreeGrafter"/>
</dbReference>
<dbReference type="Pfam" id="PF02298">
    <property type="entry name" value="Cu_bind_like"/>
    <property type="match status" value="1"/>
</dbReference>
<keyword evidence="1" id="KW-0732">Signal</keyword>
<sequence length="119" mass="13114">MAKLMSSLSVAALSLLLISPALTTQYTVGDDLRVEHFCRLLRLARGEDLLFFSYVKGDHNVAMVDVAGCNNCNADSNYGVYDTGYDVFTLTAPGDVYFICTYHCDYADQKLKVTVQPSP</sequence>
<organism evidence="3 4">
    <name type="scientific">Punica granatum</name>
    <name type="common">Pomegranate</name>
    <dbReference type="NCBI Taxonomy" id="22663"/>
    <lineage>
        <taxon>Eukaryota</taxon>
        <taxon>Viridiplantae</taxon>
        <taxon>Streptophyta</taxon>
        <taxon>Embryophyta</taxon>
        <taxon>Tracheophyta</taxon>
        <taxon>Spermatophyta</taxon>
        <taxon>Magnoliopsida</taxon>
        <taxon>eudicotyledons</taxon>
        <taxon>Gunneridae</taxon>
        <taxon>Pentapetalae</taxon>
        <taxon>rosids</taxon>
        <taxon>malvids</taxon>
        <taxon>Myrtales</taxon>
        <taxon>Lythraceae</taxon>
        <taxon>Punica</taxon>
    </lineage>
</organism>
<keyword evidence="4" id="KW-1185">Reference proteome</keyword>
<feature type="chain" id="PRO_5014113879" description="Phytocyanin domain-containing protein" evidence="1">
    <location>
        <begin position="24"/>
        <end position="119"/>
    </location>
</feature>
<evidence type="ECO:0000313" key="3">
    <source>
        <dbReference type="EMBL" id="PKI76570.1"/>
    </source>
</evidence>
<dbReference type="EMBL" id="PGOL01000112">
    <property type="protein sequence ID" value="PKI76570.1"/>
    <property type="molecule type" value="Genomic_DNA"/>
</dbReference>
<reference evidence="3 4" key="1">
    <citation type="submission" date="2017-11" db="EMBL/GenBank/DDBJ databases">
        <title>De-novo sequencing of pomegranate (Punica granatum L.) genome.</title>
        <authorList>
            <person name="Akparov Z."/>
            <person name="Amiraslanov A."/>
            <person name="Hajiyeva S."/>
            <person name="Abbasov M."/>
            <person name="Kaur K."/>
            <person name="Hamwieh A."/>
            <person name="Solovyev V."/>
            <person name="Salamov A."/>
            <person name="Braich B."/>
            <person name="Kosarev P."/>
            <person name="Mahmoud A."/>
            <person name="Hajiyev E."/>
            <person name="Babayeva S."/>
            <person name="Izzatullayeva V."/>
            <person name="Mammadov A."/>
            <person name="Mammadov A."/>
            <person name="Sharifova S."/>
            <person name="Ojaghi J."/>
            <person name="Eynullazada K."/>
            <person name="Bayramov B."/>
            <person name="Abdulazimova A."/>
            <person name="Shahmuradov I."/>
        </authorList>
    </citation>
    <scope>NUCLEOTIDE SEQUENCE [LARGE SCALE GENOMIC DNA]</scope>
    <source>
        <strain evidence="4">cv. AG2017</strain>
        <tissue evidence="3">Leaf</tissue>
    </source>
</reference>
<comment type="caution">
    <text evidence="3">The sequence shown here is derived from an EMBL/GenBank/DDBJ whole genome shotgun (WGS) entry which is preliminary data.</text>
</comment>
<name>A0A2I0L7F6_PUNGR</name>
<evidence type="ECO:0000256" key="1">
    <source>
        <dbReference type="SAM" id="SignalP"/>
    </source>
</evidence>
<feature type="signal peptide" evidence="1">
    <location>
        <begin position="1"/>
        <end position="23"/>
    </location>
</feature>
<dbReference type="InterPro" id="IPR039391">
    <property type="entry name" value="Phytocyanin-like"/>
</dbReference>
<proteinExistence type="predicted"/>
<dbReference type="PANTHER" id="PTHR33021:SF306">
    <property type="entry name" value="BLUE COPPER PROTEIN-LIKE"/>
    <property type="match status" value="1"/>
</dbReference>
<evidence type="ECO:0000259" key="2">
    <source>
        <dbReference type="PROSITE" id="PS51485"/>
    </source>
</evidence>
<protein>
    <recommendedName>
        <fullName evidence="2">Phytocyanin domain-containing protein</fullName>
    </recommendedName>
</protein>
<dbReference type="PROSITE" id="PS51485">
    <property type="entry name" value="PHYTOCYANIN"/>
    <property type="match status" value="1"/>
</dbReference>
<dbReference type="Gene3D" id="2.60.40.420">
    <property type="entry name" value="Cupredoxins - blue copper proteins"/>
    <property type="match status" value="1"/>
</dbReference>
<feature type="domain" description="Phytocyanin" evidence="2">
    <location>
        <begin position="24"/>
        <end position="117"/>
    </location>
</feature>
<dbReference type="STRING" id="22663.A0A2I0L7F6"/>
<dbReference type="Proteomes" id="UP000233551">
    <property type="component" value="Unassembled WGS sequence"/>
</dbReference>
<evidence type="ECO:0000313" key="4">
    <source>
        <dbReference type="Proteomes" id="UP000233551"/>
    </source>
</evidence>
<dbReference type="PANTHER" id="PTHR33021">
    <property type="entry name" value="BLUE COPPER PROTEIN"/>
    <property type="match status" value="1"/>
</dbReference>
<dbReference type="InterPro" id="IPR003245">
    <property type="entry name" value="Phytocyanin_dom"/>
</dbReference>
<dbReference type="SUPFAM" id="SSF49503">
    <property type="entry name" value="Cupredoxins"/>
    <property type="match status" value="1"/>
</dbReference>
<dbReference type="AlphaFoldDB" id="A0A2I0L7F6"/>